<gene>
    <name evidence="7 9" type="primary">rplR</name>
    <name evidence="9" type="ORF">GCM10009533_56330</name>
</gene>
<keyword evidence="10" id="KW-1185">Reference proteome</keyword>
<feature type="region of interest" description="Disordered" evidence="8">
    <location>
        <begin position="1"/>
        <end position="22"/>
    </location>
</feature>
<evidence type="ECO:0000256" key="8">
    <source>
        <dbReference type="SAM" id="MobiDB-lite"/>
    </source>
</evidence>
<dbReference type="InterPro" id="IPR057268">
    <property type="entry name" value="Ribosomal_L18"/>
</dbReference>
<name>A0ABN1DS07_SACER</name>
<reference evidence="9 10" key="1">
    <citation type="journal article" date="2019" name="Int. J. Syst. Evol. Microbiol.">
        <title>The Global Catalogue of Microorganisms (GCM) 10K type strain sequencing project: providing services to taxonomists for standard genome sequencing and annotation.</title>
        <authorList>
            <consortium name="The Broad Institute Genomics Platform"/>
            <consortium name="The Broad Institute Genome Sequencing Center for Infectious Disease"/>
            <person name="Wu L."/>
            <person name="Ma J."/>
        </authorList>
    </citation>
    <scope>NUCLEOTIDE SEQUENCE [LARGE SCALE GENOMIC DNA]</scope>
    <source>
        <strain evidence="9 10">JCM 10303</strain>
    </source>
</reference>
<evidence type="ECO:0000256" key="6">
    <source>
        <dbReference type="ARBA" id="ARBA00035197"/>
    </source>
</evidence>
<proteinExistence type="inferred from homology"/>
<dbReference type="Pfam" id="PF00861">
    <property type="entry name" value="Ribosomal_L18p"/>
    <property type="match status" value="1"/>
</dbReference>
<keyword evidence="5 7" id="KW-0687">Ribonucleoprotein</keyword>
<evidence type="ECO:0000256" key="2">
    <source>
        <dbReference type="ARBA" id="ARBA00022730"/>
    </source>
</evidence>
<comment type="subunit">
    <text evidence="7">Part of the 50S ribosomal subunit; part of the 5S rRNA/L5/L18/L25 subcomplex. Contacts the 5S and 23S rRNAs.</text>
</comment>
<dbReference type="SUPFAM" id="SSF53137">
    <property type="entry name" value="Translational machinery components"/>
    <property type="match status" value="1"/>
</dbReference>
<comment type="caution">
    <text evidence="9">The sequence shown here is derived from an EMBL/GenBank/DDBJ whole genome shotgun (WGS) entry which is preliminary data.</text>
</comment>
<evidence type="ECO:0000256" key="1">
    <source>
        <dbReference type="ARBA" id="ARBA00007116"/>
    </source>
</evidence>
<keyword evidence="2 7" id="KW-0699">rRNA-binding</keyword>
<evidence type="ECO:0000256" key="7">
    <source>
        <dbReference type="HAMAP-Rule" id="MF_01337"/>
    </source>
</evidence>
<dbReference type="GO" id="GO:0005840">
    <property type="term" value="C:ribosome"/>
    <property type="evidence" value="ECO:0007669"/>
    <property type="project" value="UniProtKB-KW"/>
</dbReference>
<comment type="function">
    <text evidence="7">This is one of the proteins that bind and probably mediate the attachment of the 5S RNA into the large ribosomal subunit, where it forms part of the central protuberance.</text>
</comment>
<dbReference type="InterPro" id="IPR004389">
    <property type="entry name" value="Ribosomal_uL18_bac-type"/>
</dbReference>
<evidence type="ECO:0000256" key="3">
    <source>
        <dbReference type="ARBA" id="ARBA00022884"/>
    </source>
</evidence>
<evidence type="ECO:0000313" key="9">
    <source>
        <dbReference type="EMBL" id="GAA0550611.1"/>
    </source>
</evidence>
<dbReference type="EMBL" id="BAAAGS010000051">
    <property type="protein sequence ID" value="GAA0550611.1"/>
    <property type="molecule type" value="Genomic_DNA"/>
</dbReference>
<keyword evidence="4 7" id="KW-0689">Ribosomal protein</keyword>
<organism evidence="9 10">
    <name type="scientific">Saccharopolyspora erythraea</name>
    <name type="common">Streptomyces erythraeus</name>
    <dbReference type="NCBI Taxonomy" id="1836"/>
    <lineage>
        <taxon>Bacteria</taxon>
        <taxon>Bacillati</taxon>
        <taxon>Actinomycetota</taxon>
        <taxon>Actinomycetes</taxon>
        <taxon>Pseudonocardiales</taxon>
        <taxon>Pseudonocardiaceae</taxon>
        <taxon>Saccharopolyspora</taxon>
    </lineage>
</organism>
<evidence type="ECO:0000256" key="4">
    <source>
        <dbReference type="ARBA" id="ARBA00022980"/>
    </source>
</evidence>
<dbReference type="Gene3D" id="3.30.420.100">
    <property type="match status" value="1"/>
</dbReference>
<dbReference type="HAMAP" id="MF_01337_B">
    <property type="entry name" value="Ribosomal_uL18_B"/>
    <property type="match status" value="1"/>
</dbReference>
<evidence type="ECO:0000256" key="5">
    <source>
        <dbReference type="ARBA" id="ARBA00023274"/>
    </source>
</evidence>
<dbReference type="PANTHER" id="PTHR12899">
    <property type="entry name" value="39S RIBOSOMAL PROTEIN L18, MITOCHONDRIAL"/>
    <property type="match status" value="1"/>
</dbReference>
<dbReference type="Proteomes" id="UP001500729">
    <property type="component" value="Unassembled WGS sequence"/>
</dbReference>
<accession>A0ABN1DS07</accession>
<sequence length="136" mass="14391">MTMSETTTATKRKPVGKGISGVRRTARANRHFRLRKKVSGTPARPRLVVTRSTRHIVAQVIDDVAGHTLASASTLEADLRSFDGDKKAKAAKVGELVAARAKEAGIAAVVFDRGGNAYHGRVAALADAARDGGLEF</sequence>
<dbReference type="CDD" id="cd00432">
    <property type="entry name" value="Ribosomal_L18_L5e"/>
    <property type="match status" value="1"/>
</dbReference>
<dbReference type="PANTHER" id="PTHR12899:SF3">
    <property type="entry name" value="LARGE RIBOSOMAL SUBUNIT PROTEIN UL18M"/>
    <property type="match status" value="1"/>
</dbReference>
<keyword evidence="3 7" id="KW-0694">RNA-binding</keyword>
<evidence type="ECO:0000313" key="10">
    <source>
        <dbReference type="Proteomes" id="UP001500729"/>
    </source>
</evidence>
<dbReference type="NCBIfam" id="TIGR00060">
    <property type="entry name" value="L18_bact"/>
    <property type="match status" value="1"/>
</dbReference>
<protein>
    <recommendedName>
        <fullName evidence="6 7">Large ribosomal subunit protein uL18</fullName>
    </recommendedName>
</protein>
<dbReference type="InterPro" id="IPR005484">
    <property type="entry name" value="Ribosomal_uL18_bac/plant/anim"/>
</dbReference>
<comment type="similarity">
    <text evidence="1 7">Belongs to the universal ribosomal protein uL18 family.</text>
</comment>